<gene>
    <name evidence="1" type="primary">csy1</name>
    <name evidence="1" type="ORF">CUC53_17285</name>
</gene>
<protein>
    <submittedName>
        <fullName evidence="1">Type I-F CRISPR-associated protein Csy1</fullName>
    </submittedName>
</protein>
<dbReference type="OrthoDB" id="9815616at2"/>
<accession>A0A2H9U0N9</accession>
<dbReference type="Proteomes" id="UP000235861">
    <property type="component" value="Unassembled WGS sequence"/>
</dbReference>
<dbReference type="EMBL" id="PGGC01000197">
    <property type="protein sequence ID" value="PJG57570.1"/>
    <property type="molecule type" value="Genomic_DNA"/>
</dbReference>
<dbReference type="NCBIfam" id="TIGR02564">
    <property type="entry name" value="cas_Csy1"/>
    <property type="match status" value="1"/>
</dbReference>
<evidence type="ECO:0000313" key="1">
    <source>
        <dbReference type="EMBL" id="PJG57570.1"/>
    </source>
</evidence>
<proteinExistence type="predicted"/>
<organism evidence="1 2">
    <name type="scientific">Aeromonas cavernicola</name>
    <dbReference type="NCBI Taxonomy" id="1006623"/>
    <lineage>
        <taxon>Bacteria</taxon>
        <taxon>Pseudomonadati</taxon>
        <taxon>Pseudomonadota</taxon>
        <taxon>Gammaproteobacteria</taxon>
        <taxon>Aeromonadales</taxon>
        <taxon>Aeromonadaceae</taxon>
        <taxon>Aeromonas</taxon>
    </lineage>
</organism>
<reference evidence="1 2" key="1">
    <citation type="submission" date="2017-11" db="EMBL/GenBank/DDBJ databases">
        <title>Draft genome sequence of environmental isolate Aeromonas cavernicola sp. nov. MDC 2508.</title>
        <authorList>
            <person name="Colston S.M."/>
            <person name="Navarro A."/>
            <person name="Martinez-Murcia A.J."/>
            <person name="Graf J."/>
        </authorList>
    </citation>
    <scope>NUCLEOTIDE SEQUENCE [LARGE SCALE GENOMIC DNA]</scope>
    <source>
        <strain evidence="1 2">MDC 2508</strain>
    </source>
</reference>
<dbReference type="InterPro" id="IPR013397">
    <property type="entry name" value="CRISPR-assoc_prot_Csy1"/>
</dbReference>
<sequence>MSEHSLSSAIDDYISGRQAAKPDKWPTKADWLDDAAKRAKQITLVTHAPKFTHGDAKGVGAWVAGKEREERGEGGTNEKRATYLSTSSLTAPAIDVIGNAAALDVANLLLLEADGKRLVDRIQHGDTAPLSPFTKEPEQLDAWCDGLSQALTGGEVISHSLAKQSYFPLDQGYHLLSPLFASALCHALHQRIDQARFSDEAKATREARRKNDFSAQADVYFPNLAQQHFGGTKPQNVSLLNSKRYGRAYLLSCQPPSWQAGLTVPQSEEHFWRHYGYRVRATTRKLVDFLRSVGEVANNHEIKQARAKLVGRLRGELHRYAKELRTLPAGWSHHLASPLDQSFCYWLDRGCPTAPAQWGDGIGMAFGRWLNKQLQPQLTHVGDIDLRVWARELAQELRLLQLDWEA</sequence>
<comment type="caution">
    <text evidence="1">The sequence shown here is derived from an EMBL/GenBank/DDBJ whole genome shotgun (WGS) entry which is preliminary data.</text>
</comment>
<evidence type="ECO:0000313" key="2">
    <source>
        <dbReference type="Proteomes" id="UP000235861"/>
    </source>
</evidence>
<name>A0A2H9U0N9_9GAMM</name>
<dbReference type="RefSeq" id="WP_100295269.1">
    <property type="nucleotide sequence ID" value="NZ_PGGC01000197.1"/>
</dbReference>
<dbReference type="AlphaFoldDB" id="A0A2H9U0N9"/>
<dbReference type="Pfam" id="PF09611">
    <property type="entry name" value="Cas_Csy1"/>
    <property type="match status" value="1"/>
</dbReference>
<keyword evidence="2" id="KW-1185">Reference proteome</keyword>